<evidence type="ECO:0000313" key="1">
    <source>
        <dbReference type="EMBL" id="MAA13430.1"/>
    </source>
</evidence>
<dbReference type="AlphaFoldDB" id="A0A224YI19"/>
<name>A0A224YI19_9ACAR</name>
<reference evidence="1" key="1">
    <citation type="journal article" date="2017" name="Parasit. Vectors">
        <title>Sialotranscriptomics of Rhipicephalus zambeziensis reveals intricate expression profiles of secretory proteins and suggests tight temporal transcriptional regulation during blood-feeding.</title>
        <authorList>
            <person name="de Castro M.H."/>
            <person name="de Klerk D."/>
            <person name="Pienaar R."/>
            <person name="Rees D.J.G."/>
            <person name="Mans B.J."/>
        </authorList>
    </citation>
    <scope>NUCLEOTIDE SEQUENCE</scope>
    <source>
        <tissue evidence="1">Salivary glands</tissue>
    </source>
</reference>
<protein>
    <submittedName>
        <fullName evidence="1">Uncharacterized protein</fullName>
    </submittedName>
</protein>
<proteinExistence type="predicted"/>
<accession>A0A224YI19</accession>
<sequence length="116" mass="12900">MRYCVRNVANIFTNNPSSFSAAGHALGRVGRLRDRFYFLFFFSSGSSPAALRTCAFSLNSCAWHRLQFRTRHGLYHSGLGLHVCMEQADGPLAFLLSRDSAFHGSVRHLSSRAVAC</sequence>
<organism evidence="1">
    <name type="scientific">Rhipicephalus zambeziensis</name>
    <dbReference type="NCBI Taxonomy" id="60191"/>
    <lineage>
        <taxon>Eukaryota</taxon>
        <taxon>Metazoa</taxon>
        <taxon>Ecdysozoa</taxon>
        <taxon>Arthropoda</taxon>
        <taxon>Chelicerata</taxon>
        <taxon>Arachnida</taxon>
        <taxon>Acari</taxon>
        <taxon>Parasitiformes</taxon>
        <taxon>Ixodida</taxon>
        <taxon>Ixodoidea</taxon>
        <taxon>Ixodidae</taxon>
        <taxon>Rhipicephalinae</taxon>
        <taxon>Rhipicephalus</taxon>
        <taxon>Rhipicephalus</taxon>
    </lineage>
</organism>
<dbReference type="EMBL" id="GFPF01002284">
    <property type="protein sequence ID" value="MAA13430.1"/>
    <property type="molecule type" value="Transcribed_RNA"/>
</dbReference>